<evidence type="ECO:0000313" key="2">
    <source>
        <dbReference type="EMBL" id="GES99324.1"/>
    </source>
</evidence>
<gene>
    <name evidence="2" type="ORF">RCL2_002583400</name>
</gene>
<keyword evidence="1" id="KW-0175">Coiled coil</keyword>
<evidence type="ECO:0000313" key="3">
    <source>
        <dbReference type="Proteomes" id="UP000615446"/>
    </source>
</evidence>
<dbReference type="Proteomes" id="UP000615446">
    <property type="component" value="Unassembled WGS sequence"/>
</dbReference>
<sequence>MNDNFKKYKSAGFQFLRLKCSDKFSIWNYKVDNKIEKFKTMKNSLNNNIENLIKNFEDQKGDRDDIDINIEIAKFETVKDDIDKLIKNFKEKNNCKESKNIERYEI</sequence>
<protein>
    <submittedName>
        <fullName evidence="2">Uncharacterized protein</fullName>
    </submittedName>
</protein>
<dbReference type="AlphaFoldDB" id="A0A8H3M5A7"/>
<accession>A0A8H3M5A7</accession>
<feature type="coiled-coil region" evidence="1">
    <location>
        <begin position="35"/>
        <end position="62"/>
    </location>
</feature>
<evidence type="ECO:0000256" key="1">
    <source>
        <dbReference type="SAM" id="Coils"/>
    </source>
</evidence>
<name>A0A8H3M5A7_9GLOM</name>
<organism evidence="2 3">
    <name type="scientific">Rhizophagus clarus</name>
    <dbReference type="NCBI Taxonomy" id="94130"/>
    <lineage>
        <taxon>Eukaryota</taxon>
        <taxon>Fungi</taxon>
        <taxon>Fungi incertae sedis</taxon>
        <taxon>Mucoromycota</taxon>
        <taxon>Glomeromycotina</taxon>
        <taxon>Glomeromycetes</taxon>
        <taxon>Glomerales</taxon>
        <taxon>Glomeraceae</taxon>
        <taxon>Rhizophagus</taxon>
    </lineage>
</organism>
<dbReference type="OrthoDB" id="10663417at2759"/>
<dbReference type="EMBL" id="BLAL01000278">
    <property type="protein sequence ID" value="GES99324.1"/>
    <property type="molecule type" value="Genomic_DNA"/>
</dbReference>
<proteinExistence type="predicted"/>
<reference evidence="2" key="1">
    <citation type="submission" date="2019-10" db="EMBL/GenBank/DDBJ databases">
        <title>Conservation and host-specific expression of non-tandemly repeated heterogenous ribosome RNA gene in arbuscular mycorrhizal fungi.</title>
        <authorList>
            <person name="Maeda T."/>
            <person name="Kobayashi Y."/>
            <person name="Nakagawa T."/>
            <person name="Ezawa T."/>
            <person name="Yamaguchi K."/>
            <person name="Bino T."/>
            <person name="Nishimoto Y."/>
            <person name="Shigenobu S."/>
            <person name="Kawaguchi M."/>
        </authorList>
    </citation>
    <scope>NUCLEOTIDE SEQUENCE</scope>
    <source>
        <strain evidence="2">HR1</strain>
    </source>
</reference>
<comment type="caution">
    <text evidence="2">The sequence shown here is derived from an EMBL/GenBank/DDBJ whole genome shotgun (WGS) entry which is preliminary data.</text>
</comment>